<feature type="transmembrane region" description="Helical" evidence="5">
    <location>
        <begin position="481"/>
        <end position="501"/>
    </location>
</feature>
<feature type="transmembrane region" description="Helical" evidence="5">
    <location>
        <begin position="363"/>
        <end position="386"/>
    </location>
</feature>
<evidence type="ECO:0000256" key="1">
    <source>
        <dbReference type="ARBA" id="ARBA00004141"/>
    </source>
</evidence>
<name>A0A561EBY4_9MICO</name>
<feature type="transmembrane region" description="Helical" evidence="5">
    <location>
        <begin position="27"/>
        <end position="47"/>
    </location>
</feature>
<dbReference type="GO" id="GO:0022857">
    <property type="term" value="F:transmembrane transporter activity"/>
    <property type="evidence" value="ECO:0007669"/>
    <property type="project" value="InterPro"/>
</dbReference>
<dbReference type="OrthoDB" id="259687at2"/>
<feature type="transmembrane region" description="Helical" evidence="5">
    <location>
        <begin position="180"/>
        <end position="199"/>
    </location>
</feature>
<dbReference type="RefSeq" id="WP_145227529.1">
    <property type="nucleotide sequence ID" value="NZ_VIVQ01000001.1"/>
</dbReference>
<keyword evidence="4 5" id="KW-0472">Membrane</keyword>
<evidence type="ECO:0000313" key="7">
    <source>
        <dbReference type="Proteomes" id="UP000318297"/>
    </source>
</evidence>
<dbReference type="Pfam" id="PF13520">
    <property type="entry name" value="AA_permease_2"/>
    <property type="match status" value="1"/>
</dbReference>
<dbReference type="Gene3D" id="1.20.1740.10">
    <property type="entry name" value="Amino acid/polyamine transporter I"/>
    <property type="match status" value="1"/>
</dbReference>
<feature type="transmembrane region" description="Helical" evidence="5">
    <location>
        <begin position="145"/>
        <end position="168"/>
    </location>
</feature>
<feature type="transmembrane region" description="Helical" evidence="5">
    <location>
        <begin position="507"/>
        <end position="526"/>
    </location>
</feature>
<comment type="subcellular location">
    <subcellularLocation>
        <location evidence="1">Membrane</location>
        <topology evidence="1">Multi-pass membrane protein</topology>
    </subcellularLocation>
</comment>
<accession>A0A561EBY4</accession>
<keyword evidence="7" id="KW-1185">Reference proteome</keyword>
<dbReference type="GO" id="GO:0016020">
    <property type="term" value="C:membrane"/>
    <property type="evidence" value="ECO:0007669"/>
    <property type="project" value="UniProtKB-SubCell"/>
</dbReference>
<dbReference type="EMBL" id="VIVQ01000001">
    <property type="protein sequence ID" value="TWE13116.1"/>
    <property type="molecule type" value="Genomic_DNA"/>
</dbReference>
<evidence type="ECO:0000313" key="6">
    <source>
        <dbReference type="EMBL" id="TWE13116.1"/>
    </source>
</evidence>
<dbReference type="PANTHER" id="PTHR47547:SF1">
    <property type="entry name" value="ASPARTATE-PROTON SYMPORTER"/>
    <property type="match status" value="1"/>
</dbReference>
<protein>
    <submittedName>
        <fullName evidence="6">Amino acid/polyamine/organocation transporter (APC superfamily)</fullName>
    </submittedName>
</protein>
<feature type="transmembrane region" description="Helical" evidence="5">
    <location>
        <begin position="260"/>
        <end position="281"/>
    </location>
</feature>
<dbReference type="AlphaFoldDB" id="A0A561EBY4"/>
<gene>
    <name evidence="6" type="ORF">BKA23_1945</name>
</gene>
<evidence type="ECO:0000256" key="3">
    <source>
        <dbReference type="ARBA" id="ARBA00022989"/>
    </source>
</evidence>
<dbReference type="InterPro" id="IPR002293">
    <property type="entry name" value="AA/rel_permease1"/>
</dbReference>
<sequence>MDQSSPATATGRQSAADAQDHKLRRELGFWSLVAAGVGSVIGSGWLFSSMYAAQDAGPAALIAWVIAGALMLMIALVFAELGMVRPESGGLVRYPLYSNGRLAASIIGWAMWLSYVANPPSEASAVVQYASKWWHGVYSAKTSKLTALGTFVAVVLMALFVVVNYFGVKWFAKSNNIVTAVKLGIPVITVVLLLASGFGANSKAGGFSHNFSAHGFAPYGISAAFSAIASGGLIFAYTGFRNVIELSGEASNPRRDIPRAMVVTIVFSIVLYICLQLGYLGSLPGSELAHAAGWNGVNLDSPFADLAKMLGFTWLSWLLIADSSISPSGSGIVYTAANARNVFGLAKNGFFPRAVMKVSDRTGVPVVAMLVNFVLGAGLIVLLPSWHDIVEVLSALAALTFSIGSISVLVFRNVGLGGSATRLRGMTIIAPLAFAVASLVIVWQPWDTLWKTLIPIGVGLAWFAASFAIGERNKGDLAGGLWLVVYIAFIYGVGALGSFGGADIIPAPWDSVVVAVGAVLLYFWGVRAGTTYLSNHHELLVVLKEREGDDTDIIAKTQRPQG</sequence>
<evidence type="ECO:0000256" key="5">
    <source>
        <dbReference type="SAM" id="Phobius"/>
    </source>
</evidence>
<feature type="transmembrane region" description="Helical" evidence="5">
    <location>
        <begin position="449"/>
        <end position="469"/>
    </location>
</feature>
<reference evidence="6 7" key="1">
    <citation type="submission" date="2019-06" db="EMBL/GenBank/DDBJ databases">
        <title>Sequencing the genomes of 1000 actinobacteria strains.</title>
        <authorList>
            <person name="Klenk H.-P."/>
        </authorList>
    </citation>
    <scope>NUCLEOTIDE SEQUENCE [LARGE SCALE GENOMIC DNA]</scope>
    <source>
        <strain evidence="6 7">DSM 19560</strain>
    </source>
</reference>
<evidence type="ECO:0000256" key="4">
    <source>
        <dbReference type="ARBA" id="ARBA00023136"/>
    </source>
</evidence>
<feature type="transmembrane region" description="Helical" evidence="5">
    <location>
        <begin position="219"/>
        <end position="240"/>
    </location>
</feature>
<dbReference type="InterPro" id="IPR052962">
    <property type="entry name" value="AA_Transporter_AGT"/>
</dbReference>
<keyword evidence="3 5" id="KW-1133">Transmembrane helix</keyword>
<proteinExistence type="predicted"/>
<keyword evidence="2 5" id="KW-0812">Transmembrane</keyword>
<evidence type="ECO:0000256" key="2">
    <source>
        <dbReference type="ARBA" id="ARBA00022692"/>
    </source>
</evidence>
<feature type="transmembrane region" description="Helical" evidence="5">
    <location>
        <begin position="100"/>
        <end position="117"/>
    </location>
</feature>
<dbReference type="PIRSF" id="PIRSF006060">
    <property type="entry name" value="AA_transporter"/>
    <property type="match status" value="1"/>
</dbReference>
<feature type="transmembrane region" description="Helical" evidence="5">
    <location>
        <begin position="392"/>
        <end position="411"/>
    </location>
</feature>
<feature type="transmembrane region" description="Helical" evidence="5">
    <location>
        <begin position="423"/>
        <end position="443"/>
    </location>
</feature>
<organism evidence="6 7">
    <name type="scientific">Rudaeicoccus suwonensis</name>
    <dbReference type="NCBI Taxonomy" id="657409"/>
    <lineage>
        <taxon>Bacteria</taxon>
        <taxon>Bacillati</taxon>
        <taxon>Actinomycetota</taxon>
        <taxon>Actinomycetes</taxon>
        <taxon>Micrococcales</taxon>
        <taxon>Dermacoccaceae</taxon>
        <taxon>Rudaeicoccus</taxon>
    </lineage>
</organism>
<comment type="caution">
    <text evidence="6">The sequence shown here is derived from an EMBL/GenBank/DDBJ whole genome shotgun (WGS) entry which is preliminary data.</text>
</comment>
<dbReference type="Proteomes" id="UP000318297">
    <property type="component" value="Unassembled WGS sequence"/>
</dbReference>
<dbReference type="PANTHER" id="PTHR47547">
    <property type="match status" value="1"/>
</dbReference>
<feature type="transmembrane region" description="Helical" evidence="5">
    <location>
        <begin position="59"/>
        <end position="79"/>
    </location>
</feature>